<gene>
    <name evidence="1" type="ORF">HMPREF0731_1631</name>
</gene>
<dbReference type="EMBL" id="ADVL01000270">
    <property type="protein sequence ID" value="EFH12147.1"/>
    <property type="molecule type" value="Genomic_DNA"/>
</dbReference>
<dbReference type="InterPro" id="IPR024787">
    <property type="entry name" value="EcsC"/>
</dbReference>
<reference evidence="1 2" key="1">
    <citation type="submission" date="2010-04" db="EMBL/GenBank/DDBJ databases">
        <authorList>
            <person name="Qin X."/>
            <person name="Bachman B."/>
            <person name="Battles P."/>
            <person name="Bell A."/>
            <person name="Bess C."/>
            <person name="Bickham C."/>
            <person name="Chaboub L."/>
            <person name="Chen D."/>
            <person name="Coyle M."/>
            <person name="Deiros D.R."/>
            <person name="Dinh H."/>
            <person name="Forbes L."/>
            <person name="Fowler G."/>
            <person name="Francisco L."/>
            <person name="Fu Q."/>
            <person name="Gubbala S."/>
            <person name="Hale W."/>
            <person name="Han Y."/>
            <person name="Hemphill L."/>
            <person name="Highlander S.K."/>
            <person name="Hirani K."/>
            <person name="Hogues M."/>
            <person name="Jackson L."/>
            <person name="Jakkamsetti A."/>
            <person name="Javaid M."/>
            <person name="Jiang H."/>
            <person name="Korchina V."/>
            <person name="Kovar C."/>
            <person name="Lara F."/>
            <person name="Lee S."/>
            <person name="Mata R."/>
            <person name="Mathew T."/>
            <person name="Moen C."/>
            <person name="Morales K."/>
            <person name="Munidasa M."/>
            <person name="Nazareth L."/>
            <person name="Ngo R."/>
            <person name="Nguyen L."/>
            <person name="Okwuonu G."/>
            <person name="Ongeri F."/>
            <person name="Patil S."/>
            <person name="Petrosino J."/>
            <person name="Pham C."/>
            <person name="Pham P."/>
            <person name="Pu L.-L."/>
            <person name="Puazo M."/>
            <person name="Raj R."/>
            <person name="Reid J."/>
            <person name="Rouhana J."/>
            <person name="Saada N."/>
            <person name="Shang Y."/>
            <person name="Simmons D."/>
            <person name="Thornton R."/>
            <person name="Warren J."/>
            <person name="Weissenberger G."/>
            <person name="Zhang J."/>
            <person name="Zhang L."/>
            <person name="Zhou C."/>
            <person name="Zhu D."/>
            <person name="Muzny D."/>
            <person name="Worley K."/>
            <person name="Gibbs R."/>
        </authorList>
    </citation>
    <scope>NUCLEOTIDE SEQUENCE [LARGE SCALE GENOMIC DNA]</scope>
    <source>
        <strain evidence="1 2">ATCC 49957</strain>
    </source>
</reference>
<comment type="caution">
    <text evidence="1">The sequence shown here is derived from an EMBL/GenBank/DDBJ whole genome shotgun (WGS) entry which is preliminary data.</text>
</comment>
<dbReference type="PANTHER" id="PTHR41260:SF1">
    <property type="entry name" value="PROTEIN ECSC"/>
    <property type="match status" value="1"/>
</dbReference>
<organism evidence="1 2">
    <name type="scientific">Pseudoroseomonas cervicalis ATCC 49957</name>
    <dbReference type="NCBI Taxonomy" id="525371"/>
    <lineage>
        <taxon>Bacteria</taxon>
        <taxon>Pseudomonadati</taxon>
        <taxon>Pseudomonadota</taxon>
        <taxon>Alphaproteobacteria</taxon>
        <taxon>Acetobacterales</taxon>
        <taxon>Roseomonadaceae</taxon>
        <taxon>Roseomonas</taxon>
    </lineage>
</organism>
<protein>
    <recommendedName>
        <fullName evidence="3">EcsC protein family protein</fullName>
    </recommendedName>
</protein>
<name>D5RKM1_9PROT</name>
<dbReference type="RefSeq" id="WP_007004855.1">
    <property type="nucleotide sequence ID" value="NZ_GG770780.1"/>
</dbReference>
<dbReference type="HOGENOM" id="CLU_087250_0_0_5"/>
<dbReference type="Pfam" id="PF12787">
    <property type="entry name" value="EcsC"/>
    <property type="match status" value="1"/>
</dbReference>
<dbReference type="Proteomes" id="UP000005324">
    <property type="component" value="Unassembled WGS sequence"/>
</dbReference>
<proteinExistence type="predicted"/>
<evidence type="ECO:0008006" key="3">
    <source>
        <dbReference type="Google" id="ProtNLM"/>
    </source>
</evidence>
<evidence type="ECO:0000313" key="1">
    <source>
        <dbReference type="EMBL" id="EFH12147.1"/>
    </source>
</evidence>
<dbReference type="PANTHER" id="PTHR41260">
    <property type="entry name" value="PROTEIN ECSC"/>
    <property type="match status" value="1"/>
</dbReference>
<sequence>MPEAQADTPTEALPAPLPLPDAAEAELAEARRVLEEQSLAARLAAMAGTPVEALRRRLPSGAQGMVDAAVRKALSAALNAALRSEPQRSLPGLSGHWLNRGLAAASGAAGGALGLPGTLLELPISTTLLLRQIAAEAAEQGEDMALPETGAECLKVFALGGPGAADDATETGYFATRLALAQLLPTMGASLLPGFIGGIAARFTGPLMVKLGAQAAPVIGAAAGATINLAFLEHFRGIGRAHFTIRRLERAYGEAAVRAAYAVLDARARHAAG</sequence>
<dbReference type="AlphaFoldDB" id="D5RKM1"/>
<keyword evidence="2" id="KW-1185">Reference proteome</keyword>
<accession>D5RKM1</accession>
<evidence type="ECO:0000313" key="2">
    <source>
        <dbReference type="Proteomes" id="UP000005324"/>
    </source>
</evidence>
<dbReference type="OrthoDB" id="1238772at2"/>